<dbReference type="GO" id="GO:0006018">
    <property type="term" value="P:2-deoxyribose 1-phosphate catabolic process"/>
    <property type="evidence" value="ECO:0007669"/>
    <property type="project" value="UniProtKB-UniRule"/>
</dbReference>
<dbReference type="InterPro" id="IPR028581">
    <property type="entry name" value="DeoC_typeI"/>
</dbReference>
<evidence type="ECO:0000256" key="6">
    <source>
        <dbReference type="ARBA" id="ARBA00056337"/>
    </source>
</evidence>
<dbReference type="SUPFAM" id="SSF51569">
    <property type="entry name" value="Aldolase"/>
    <property type="match status" value="1"/>
</dbReference>
<dbReference type="GO" id="GO:0004139">
    <property type="term" value="F:deoxyribose-phosphate aldolase activity"/>
    <property type="evidence" value="ECO:0007669"/>
    <property type="project" value="UniProtKB-UniRule"/>
</dbReference>
<dbReference type="GO" id="GO:0016052">
    <property type="term" value="P:carbohydrate catabolic process"/>
    <property type="evidence" value="ECO:0007669"/>
    <property type="project" value="TreeGrafter"/>
</dbReference>
<dbReference type="PANTHER" id="PTHR10889:SF1">
    <property type="entry name" value="DEOXYRIBOSE-PHOSPHATE ALDOLASE"/>
    <property type="match status" value="1"/>
</dbReference>
<dbReference type="EMBL" id="CP003021">
    <property type="protein sequence ID" value="AEM68527.1"/>
    <property type="molecule type" value="Genomic_DNA"/>
</dbReference>
<evidence type="ECO:0000313" key="9">
    <source>
        <dbReference type="Proteomes" id="UP000008907"/>
    </source>
</evidence>
<dbReference type="GO" id="GO:0009264">
    <property type="term" value="P:deoxyribonucleotide catabolic process"/>
    <property type="evidence" value="ECO:0007669"/>
    <property type="project" value="UniProtKB-UniRule"/>
</dbReference>
<dbReference type="SMART" id="SM01133">
    <property type="entry name" value="DeoC"/>
    <property type="match status" value="1"/>
</dbReference>
<dbReference type="CDD" id="cd00959">
    <property type="entry name" value="DeoC"/>
    <property type="match status" value="1"/>
</dbReference>
<organism evidence="8 9">
    <name type="scientific">Mycoplasma putrefaciens (strain ATCC 15718 / NCTC 10155 / C30 KS-1 / KS-1)</name>
    <dbReference type="NCBI Taxonomy" id="743965"/>
    <lineage>
        <taxon>Bacteria</taxon>
        <taxon>Bacillati</taxon>
        <taxon>Mycoplasmatota</taxon>
        <taxon>Mollicutes</taxon>
        <taxon>Mycoplasmataceae</taxon>
        <taxon>Mycoplasma</taxon>
    </lineage>
</organism>
<feature type="active site" description="Schiff-base intermediate with acetaldehyde" evidence="7">
    <location>
        <position position="153"/>
    </location>
</feature>
<evidence type="ECO:0000256" key="3">
    <source>
        <dbReference type="ARBA" id="ARBA00023239"/>
    </source>
</evidence>
<evidence type="ECO:0000256" key="7">
    <source>
        <dbReference type="HAMAP-Rule" id="MF_00114"/>
    </source>
</evidence>
<accession>A0A7U3ZS43</accession>
<comment type="catalytic activity">
    <reaction evidence="5 7">
        <text>2-deoxy-D-ribose 5-phosphate = D-glyceraldehyde 3-phosphate + acetaldehyde</text>
        <dbReference type="Rhea" id="RHEA:12821"/>
        <dbReference type="ChEBI" id="CHEBI:15343"/>
        <dbReference type="ChEBI" id="CHEBI:59776"/>
        <dbReference type="ChEBI" id="CHEBI:62877"/>
        <dbReference type="EC" id="4.1.2.4"/>
    </reaction>
</comment>
<protein>
    <recommendedName>
        <fullName evidence="7">Deoxyribose-phosphate aldolase</fullName>
        <shortName evidence="7">DERA</shortName>
        <ecNumber evidence="7">4.1.2.4</ecNumber>
    </recommendedName>
    <alternativeName>
        <fullName evidence="7">2-deoxy-D-ribose 5-phosphate aldolase</fullName>
    </alternativeName>
    <alternativeName>
        <fullName evidence="7">Phosphodeoxyriboaldolase</fullName>
        <shortName evidence="7">Deoxyriboaldolase</shortName>
    </alternativeName>
</protein>
<evidence type="ECO:0000256" key="1">
    <source>
        <dbReference type="ARBA" id="ARBA00010936"/>
    </source>
</evidence>
<keyword evidence="3 7" id="KW-0456">Lyase</keyword>
<feature type="active site" description="Proton donor/acceptor" evidence="7">
    <location>
        <position position="182"/>
    </location>
</feature>
<dbReference type="UniPathway" id="UPA00002">
    <property type="reaction ID" value="UER00468"/>
</dbReference>
<evidence type="ECO:0000313" key="8">
    <source>
        <dbReference type="EMBL" id="AEM68527.1"/>
    </source>
</evidence>
<dbReference type="InterPro" id="IPR011343">
    <property type="entry name" value="DeoC"/>
</dbReference>
<dbReference type="PANTHER" id="PTHR10889">
    <property type="entry name" value="DEOXYRIBOSE-PHOSPHATE ALDOLASE"/>
    <property type="match status" value="1"/>
</dbReference>
<comment type="similarity">
    <text evidence="1 7">Belongs to the DeoC/FbaB aldolase family. DeoC type 1 subfamily.</text>
</comment>
<comment type="subcellular location">
    <subcellularLocation>
        <location evidence="7">Cytoplasm</location>
    </subcellularLocation>
</comment>
<dbReference type="Gene3D" id="3.20.20.70">
    <property type="entry name" value="Aldolase class I"/>
    <property type="match status" value="1"/>
</dbReference>
<dbReference type="AlphaFoldDB" id="A0A7U3ZS43"/>
<evidence type="ECO:0000256" key="5">
    <source>
        <dbReference type="ARBA" id="ARBA00048791"/>
    </source>
</evidence>
<dbReference type="InterPro" id="IPR002915">
    <property type="entry name" value="DeoC/FbaB/LacD_aldolase"/>
</dbReference>
<evidence type="ECO:0000256" key="2">
    <source>
        <dbReference type="ARBA" id="ARBA00022490"/>
    </source>
</evidence>
<dbReference type="NCBIfam" id="TIGR00126">
    <property type="entry name" value="deoC"/>
    <property type="match status" value="1"/>
</dbReference>
<sequence>MEVKLNKYIDHTLLKPEATKQEIIKLCQEAKQYDFATVCVNTCWTSLCKELLKDSNVGITNVIGFPLGACLTEVKVFETQQAIKNGADEIDMVLNIGALKDKNYQLVLEDMKQVKQAAKDHVVKCIMENCLLTEDEIVKACQLAVEAGLDFVKTSTGFNKSGATFKDVELMSKTINNQAQVKAAGGVRTYDDAIKMIQAGATRLGTSGGVAIMLGNEHNQGY</sequence>
<dbReference type="KEGG" id="mpf:MPUT_0123"/>
<feature type="active site" description="Proton donor/acceptor" evidence="7">
    <location>
        <position position="91"/>
    </location>
</feature>
<dbReference type="Pfam" id="PF01791">
    <property type="entry name" value="DeoC"/>
    <property type="match status" value="1"/>
</dbReference>
<evidence type="ECO:0000256" key="4">
    <source>
        <dbReference type="ARBA" id="ARBA00023270"/>
    </source>
</evidence>
<comment type="function">
    <text evidence="6 7">Catalyzes a reversible aldol reaction between acetaldehyde and D-glyceraldehyde 3-phosphate to generate 2-deoxy-D-ribose 5-phosphate.</text>
</comment>
<dbReference type="RefSeq" id="WP_014034883.1">
    <property type="nucleotide sequence ID" value="NC_015946.1"/>
</dbReference>
<dbReference type="InterPro" id="IPR013785">
    <property type="entry name" value="Aldolase_TIM"/>
</dbReference>
<keyword evidence="4 7" id="KW-0704">Schiff base</keyword>
<dbReference type="Proteomes" id="UP000008907">
    <property type="component" value="Chromosome"/>
</dbReference>
<name>A0A7U3ZS43_MYCPK</name>
<gene>
    <name evidence="7 8" type="primary">deoC</name>
    <name evidence="8" type="ordered locus">MPUT_0123</name>
</gene>
<dbReference type="GO" id="GO:0005737">
    <property type="term" value="C:cytoplasm"/>
    <property type="evidence" value="ECO:0007669"/>
    <property type="project" value="UniProtKB-SubCell"/>
</dbReference>
<comment type="pathway">
    <text evidence="7">Carbohydrate degradation; 2-deoxy-D-ribose 1-phosphate degradation; D-glyceraldehyde 3-phosphate and acetaldehyde from 2-deoxy-alpha-D-ribose 1-phosphate: step 2/2.</text>
</comment>
<proteinExistence type="inferred from homology"/>
<dbReference type="PIRSF" id="PIRSF001357">
    <property type="entry name" value="DeoC"/>
    <property type="match status" value="1"/>
</dbReference>
<reference evidence="8 9" key="1">
    <citation type="journal article" date="2011" name="J. Bacteriol.">
        <title>Genome Sequence of Mycoplasma putrefaciens Type Strain KS1.</title>
        <authorList>
            <person name="Calcutt M.J."/>
            <person name="Foecking M.F."/>
        </authorList>
    </citation>
    <scope>NUCLEOTIDE SEQUENCE [LARGE SCALE GENOMIC DNA]</scope>
    <source>
        <strain evidence="9">ATCC 15718 / NCTC 10155 / C30 KS-1 / KS-1</strain>
    </source>
</reference>
<dbReference type="FunFam" id="3.20.20.70:FF:000044">
    <property type="entry name" value="Deoxyribose-phosphate aldolase"/>
    <property type="match status" value="1"/>
</dbReference>
<dbReference type="HAMAP" id="MF_00114">
    <property type="entry name" value="DeoC_type1"/>
    <property type="match status" value="1"/>
</dbReference>
<dbReference type="EC" id="4.1.2.4" evidence="7"/>
<keyword evidence="2 7" id="KW-0963">Cytoplasm</keyword>